<evidence type="ECO:0000313" key="1">
    <source>
        <dbReference type="EMBL" id="PVU92307.1"/>
    </source>
</evidence>
<accession>A0A2T9YIZ3</accession>
<dbReference type="AlphaFoldDB" id="A0A2T9YIZ3"/>
<feature type="non-terminal residue" evidence="1">
    <location>
        <position position="1"/>
    </location>
</feature>
<sequence>ETLKILVNHNRLQPANVENPETVKSWTITKGLKDKNNSVLRMGNDVMLSHNDNPKHNCSITNQHYDTHNNKSRILLKAQIVIELMNDKIFH</sequence>
<name>A0A2T9YIZ3_9FUNG</name>
<keyword evidence="2" id="KW-1185">Reference proteome</keyword>
<dbReference type="EMBL" id="MBFR01000167">
    <property type="protein sequence ID" value="PVU92307.1"/>
    <property type="molecule type" value="Genomic_DNA"/>
</dbReference>
<dbReference type="Proteomes" id="UP000245383">
    <property type="component" value="Unassembled WGS sequence"/>
</dbReference>
<protein>
    <submittedName>
        <fullName evidence="1">Uncharacterized protein</fullName>
    </submittedName>
</protein>
<gene>
    <name evidence="1" type="ORF">BB561_003922</name>
</gene>
<proteinExistence type="predicted"/>
<reference evidence="1 2" key="1">
    <citation type="journal article" date="2018" name="MBio">
        <title>Comparative Genomics Reveals the Core Gene Toolbox for the Fungus-Insect Symbiosis.</title>
        <authorList>
            <person name="Wang Y."/>
            <person name="Stata M."/>
            <person name="Wang W."/>
            <person name="Stajich J.E."/>
            <person name="White M.M."/>
            <person name="Moncalvo J.M."/>
        </authorList>
    </citation>
    <scope>NUCLEOTIDE SEQUENCE [LARGE SCALE GENOMIC DNA]</scope>
    <source>
        <strain evidence="1 2">SWE-8-4</strain>
    </source>
</reference>
<comment type="caution">
    <text evidence="1">The sequence shown here is derived from an EMBL/GenBank/DDBJ whole genome shotgun (WGS) entry which is preliminary data.</text>
</comment>
<organism evidence="1 2">
    <name type="scientific">Smittium simulii</name>
    <dbReference type="NCBI Taxonomy" id="133385"/>
    <lineage>
        <taxon>Eukaryota</taxon>
        <taxon>Fungi</taxon>
        <taxon>Fungi incertae sedis</taxon>
        <taxon>Zoopagomycota</taxon>
        <taxon>Kickxellomycotina</taxon>
        <taxon>Harpellomycetes</taxon>
        <taxon>Harpellales</taxon>
        <taxon>Legeriomycetaceae</taxon>
        <taxon>Smittium</taxon>
    </lineage>
</organism>
<evidence type="ECO:0000313" key="2">
    <source>
        <dbReference type="Proteomes" id="UP000245383"/>
    </source>
</evidence>